<dbReference type="Proteomes" id="UP001293254">
    <property type="component" value="Unassembled WGS sequence"/>
</dbReference>
<feature type="transmembrane region" description="Helical" evidence="8">
    <location>
        <begin position="20"/>
        <end position="39"/>
    </location>
</feature>
<keyword evidence="5" id="KW-0479">Metal-binding</keyword>
<keyword evidence="6" id="KW-0560">Oxidoreductase</keyword>
<evidence type="ECO:0000313" key="10">
    <source>
        <dbReference type="Proteomes" id="UP001293254"/>
    </source>
</evidence>
<dbReference type="InterPro" id="IPR036396">
    <property type="entry name" value="Cyt_P450_sf"/>
</dbReference>
<dbReference type="GO" id="GO:0016020">
    <property type="term" value="C:membrane"/>
    <property type="evidence" value="ECO:0007669"/>
    <property type="project" value="UniProtKB-SubCell"/>
</dbReference>
<dbReference type="SUPFAM" id="SSF48264">
    <property type="entry name" value="Cytochrome P450"/>
    <property type="match status" value="1"/>
</dbReference>
<evidence type="ECO:0000256" key="3">
    <source>
        <dbReference type="ARBA" id="ARBA00010617"/>
    </source>
</evidence>
<dbReference type="PANTHER" id="PTHR47955:SF15">
    <property type="entry name" value="CYTOCHROME P450 71A2-LIKE"/>
    <property type="match status" value="1"/>
</dbReference>
<dbReference type="CDD" id="cd11072">
    <property type="entry name" value="CYP71-like"/>
    <property type="match status" value="1"/>
</dbReference>
<dbReference type="Gene3D" id="1.10.630.10">
    <property type="entry name" value="Cytochrome P450"/>
    <property type="match status" value="1"/>
</dbReference>
<dbReference type="PANTHER" id="PTHR47955">
    <property type="entry name" value="CYTOCHROME P450 FAMILY 71 PROTEIN"/>
    <property type="match status" value="1"/>
</dbReference>
<evidence type="ECO:0000256" key="7">
    <source>
        <dbReference type="ARBA" id="ARBA00023004"/>
    </source>
</evidence>
<protein>
    <submittedName>
        <fullName evidence="9">Cytochrome</fullName>
    </submittedName>
</protein>
<dbReference type="GO" id="GO:0020037">
    <property type="term" value="F:heme binding"/>
    <property type="evidence" value="ECO:0007669"/>
    <property type="project" value="InterPro"/>
</dbReference>
<comment type="similarity">
    <text evidence="3">Belongs to the cytochrome P450 family.</text>
</comment>
<name>A0AAE1YZA9_9LAMI</name>
<dbReference type="InterPro" id="IPR001128">
    <property type="entry name" value="Cyt_P450"/>
</dbReference>
<dbReference type="InterPro" id="IPR002401">
    <property type="entry name" value="Cyt_P450_E_grp-I"/>
</dbReference>
<evidence type="ECO:0000256" key="2">
    <source>
        <dbReference type="ARBA" id="ARBA00004167"/>
    </source>
</evidence>
<proteinExistence type="inferred from homology"/>
<evidence type="ECO:0000256" key="1">
    <source>
        <dbReference type="ARBA" id="ARBA00001971"/>
    </source>
</evidence>
<dbReference type="GO" id="GO:0016705">
    <property type="term" value="F:oxidoreductase activity, acting on paired donors, with incorporation or reduction of molecular oxygen"/>
    <property type="evidence" value="ECO:0007669"/>
    <property type="project" value="InterPro"/>
</dbReference>
<keyword evidence="8" id="KW-0472">Membrane</keyword>
<evidence type="ECO:0000256" key="8">
    <source>
        <dbReference type="SAM" id="Phobius"/>
    </source>
</evidence>
<gene>
    <name evidence="9" type="ORF">Salat_0180900</name>
</gene>
<dbReference type="Pfam" id="PF00067">
    <property type="entry name" value="p450"/>
    <property type="match status" value="1"/>
</dbReference>
<keyword evidence="10" id="KW-1185">Reference proteome</keyword>
<dbReference type="AlphaFoldDB" id="A0AAE1YZA9"/>
<evidence type="ECO:0000256" key="4">
    <source>
        <dbReference type="ARBA" id="ARBA00022617"/>
    </source>
</evidence>
<keyword evidence="8" id="KW-1133">Transmembrane helix</keyword>
<accession>A0AAE1YZA9</accession>
<keyword evidence="4" id="KW-0349">Heme</keyword>
<evidence type="ECO:0000313" key="9">
    <source>
        <dbReference type="EMBL" id="KAK4438466.1"/>
    </source>
</evidence>
<comment type="caution">
    <text evidence="9">The sequence shown here is derived from an EMBL/GenBank/DDBJ whole genome shotgun (WGS) entry which is preliminary data.</text>
</comment>
<keyword evidence="8" id="KW-0812">Transmembrane</keyword>
<evidence type="ECO:0000256" key="5">
    <source>
        <dbReference type="ARBA" id="ARBA00022723"/>
    </source>
</evidence>
<dbReference type="PRINTS" id="PR00385">
    <property type="entry name" value="P450"/>
</dbReference>
<dbReference type="PRINTS" id="PR00463">
    <property type="entry name" value="EP450I"/>
</dbReference>
<organism evidence="9 10">
    <name type="scientific">Sesamum alatum</name>
    <dbReference type="NCBI Taxonomy" id="300844"/>
    <lineage>
        <taxon>Eukaryota</taxon>
        <taxon>Viridiplantae</taxon>
        <taxon>Streptophyta</taxon>
        <taxon>Embryophyta</taxon>
        <taxon>Tracheophyta</taxon>
        <taxon>Spermatophyta</taxon>
        <taxon>Magnoliopsida</taxon>
        <taxon>eudicotyledons</taxon>
        <taxon>Gunneridae</taxon>
        <taxon>Pentapetalae</taxon>
        <taxon>asterids</taxon>
        <taxon>lamiids</taxon>
        <taxon>Lamiales</taxon>
        <taxon>Pedaliaceae</taxon>
        <taxon>Sesamum</taxon>
    </lineage>
</organism>
<reference evidence="9" key="2">
    <citation type="journal article" date="2024" name="Plant">
        <title>Genomic evolution and insights into agronomic trait innovations of Sesamum species.</title>
        <authorList>
            <person name="Miao H."/>
            <person name="Wang L."/>
            <person name="Qu L."/>
            <person name="Liu H."/>
            <person name="Sun Y."/>
            <person name="Le M."/>
            <person name="Wang Q."/>
            <person name="Wei S."/>
            <person name="Zheng Y."/>
            <person name="Lin W."/>
            <person name="Duan Y."/>
            <person name="Cao H."/>
            <person name="Xiong S."/>
            <person name="Wang X."/>
            <person name="Wei L."/>
            <person name="Li C."/>
            <person name="Ma Q."/>
            <person name="Ju M."/>
            <person name="Zhao R."/>
            <person name="Li G."/>
            <person name="Mu C."/>
            <person name="Tian Q."/>
            <person name="Mei H."/>
            <person name="Zhang T."/>
            <person name="Gao T."/>
            <person name="Zhang H."/>
        </authorList>
    </citation>
    <scope>NUCLEOTIDE SEQUENCE</scope>
    <source>
        <strain evidence="9">3651</strain>
    </source>
</reference>
<comment type="subcellular location">
    <subcellularLocation>
        <location evidence="2">Membrane</location>
        <topology evidence="2">Single-pass membrane protein</topology>
    </subcellularLocation>
</comment>
<dbReference type="EMBL" id="JACGWO010000001">
    <property type="protein sequence ID" value="KAK4438466.1"/>
    <property type="molecule type" value="Genomic_DNA"/>
</dbReference>
<dbReference type="GO" id="GO:0005506">
    <property type="term" value="F:iron ion binding"/>
    <property type="evidence" value="ECO:0007669"/>
    <property type="project" value="InterPro"/>
</dbReference>
<evidence type="ECO:0000256" key="6">
    <source>
        <dbReference type="ARBA" id="ARBA00023002"/>
    </source>
</evidence>
<dbReference type="GO" id="GO:0004497">
    <property type="term" value="F:monooxygenase activity"/>
    <property type="evidence" value="ECO:0007669"/>
    <property type="project" value="InterPro"/>
</dbReference>
<comment type="cofactor">
    <cofactor evidence="1">
        <name>heme</name>
        <dbReference type="ChEBI" id="CHEBI:30413"/>
    </cofactor>
</comment>
<keyword evidence="7" id="KW-0408">Iron</keyword>
<reference evidence="9" key="1">
    <citation type="submission" date="2020-06" db="EMBL/GenBank/DDBJ databases">
        <authorList>
            <person name="Li T."/>
            <person name="Hu X."/>
            <person name="Zhang T."/>
            <person name="Song X."/>
            <person name="Zhang H."/>
            <person name="Dai N."/>
            <person name="Sheng W."/>
            <person name="Hou X."/>
            <person name="Wei L."/>
        </authorList>
    </citation>
    <scope>NUCLEOTIDE SEQUENCE</scope>
    <source>
        <strain evidence="9">3651</strain>
        <tissue evidence="9">Leaf</tissue>
    </source>
</reference>
<sequence length="404" mass="45876">MSKFQLLIQQQMNEIIFHPYLVQSLVSLFLFWFITKWFFKPAGNKKSPPSPPKLPIVGNLHQLGSLPHRNLQALAKKHGPLMLLHLGTKPTLVVSSADAAREIMKTHDLIFADRPQSSVTRRLLYDKDVSVSPYGEYWRQLKSICVLQLLSNKRVQSFHSIREEETTLLVKKIRKSSFPVNLSEMFAELTNDVVCISTFGRKFSEGENGKKFLSLLTEFLELLGTISIGNFIPGLSWINRVNGFDARVDEVSKELDEFLEGVIRESTETPKEDKTGANFVDILLEIYQSNSSGVPIDRDSIKAIILDVFAAGTDTTSTVLEWAMTELLRHPSVMKKLQTEVREIVKDKQDITESDLEKMHYLKAVIKETLRFHTPIPLLVPRKARKDVKIMGYDVSAGTTVRGY</sequence>